<evidence type="ECO:0000256" key="1">
    <source>
        <dbReference type="SAM" id="MobiDB-lite"/>
    </source>
</evidence>
<organism evidence="2 3">
    <name type="scientific">Taxus chinensis</name>
    <name type="common">Chinese yew</name>
    <name type="synonym">Taxus wallichiana var. chinensis</name>
    <dbReference type="NCBI Taxonomy" id="29808"/>
    <lineage>
        <taxon>Eukaryota</taxon>
        <taxon>Viridiplantae</taxon>
        <taxon>Streptophyta</taxon>
        <taxon>Embryophyta</taxon>
        <taxon>Tracheophyta</taxon>
        <taxon>Spermatophyta</taxon>
        <taxon>Pinopsida</taxon>
        <taxon>Pinidae</taxon>
        <taxon>Conifers II</taxon>
        <taxon>Cupressales</taxon>
        <taxon>Taxaceae</taxon>
        <taxon>Taxus</taxon>
    </lineage>
</organism>
<feature type="region of interest" description="Disordered" evidence="1">
    <location>
        <begin position="1"/>
        <end position="59"/>
    </location>
</feature>
<dbReference type="Proteomes" id="UP000824469">
    <property type="component" value="Unassembled WGS sequence"/>
</dbReference>
<sequence>MRSETESSTVQEGLPLRSLGGDSPVMSSETIYKLTGFVDRMPPPHTPQQNGVVPPEKKS</sequence>
<keyword evidence="3" id="KW-1185">Reference proteome</keyword>
<reference evidence="2 3" key="1">
    <citation type="journal article" date="2021" name="Nat. Plants">
        <title>The Taxus genome provides insights into paclitaxel biosynthesis.</title>
        <authorList>
            <person name="Xiong X."/>
            <person name="Gou J."/>
            <person name="Liao Q."/>
            <person name="Li Y."/>
            <person name="Zhou Q."/>
            <person name="Bi G."/>
            <person name="Li C."/>
            <person name="Du R."/>
            <person name="Wang X."/>
            <person name="Sun T."/>
            <person name="Guo L."/>
            <person name="Liang H."/>
            <person name="Lu P."/>
            <person name="Wu Y."/>
            <person name="Zhang Z."/>
            <person name="Ro D.K."/>
            <person name="Shang Y."/>
            <person name="Huang S."/>
            <person name="Yan J."/>
        </authorList>
    </citation>
    <scope>NUCLEOTIDE SEQUENCE [LARGE SCALE GENOMIC DNA]</scope>
    <source>
        <strain evidence="2">Ta-2019</strain>
    </source>
</reference>
<proteinExistence type="predicted"/>
<evidence type="ECO:0000313" key="3">
    <source>
        <dbReference type="Proteomes" id="UP000824469"/>
    </source>
</evidence>
<feature type="compositionally biased region" description="Polar residues" evidence="1">
    <location>
        <begin position="1"/>
        <end position="11"/>
    </location>
</feature>
<feature type="non-terminal residue" evidence="2">
    <location>
        <position position="59"/>
    </location>
</feature>
<dbReference type="AlphaFoldDB" id="A0AA38FUC5"/>
<evidence type="ECO:0000313" key="2">
    <source>
        <dbReference type="EMBL" id="KAH9310629.1"/>
    </source>
</evidence>
<name>A0AA38FUC5_TAXCH</name>
<comment type="caution">
    <text evidence="2">The sequence shown here is derived from an EMBL/GenBank/DDBJ whole genome shotgun (WGS) entry which is preliminary data.</text>
</comment>
<dbReference type="EMBL" id="JAHRHJ020000006">
    <property type="protein sequence ID" value="KAH9310629.1"/>
    <property type="molecule type" value="Genomic_DNA"/>
</dbReference>
<gene>
    <name evidence="2" type="ORF">KI387_025664</name>
</gene>
<protein>
    <submittedName>
        <fullName evidence="2">Uncharacterized protein</fullName>
    </submittedName>
</protein>
<accession>A0AA38FUC5</accession>